<accession>A0A7J6UAV3</accession>
<gene>
    <name evidence="3" type="ORF">FOZ62_030349</name>
    <name evidence="2" type="ORF">FOZ63_009211</name>
</gene>
<keyword evidence="4" id="KW-1185">Reference proteome</keyword>
<feature type="non-terminal residue" evidence="3">
    <location>
        <position position="1"/>
    </location>
</feature>
<dbReference type="AlphaFoldDB" id="A0A7J6UAV3"/>
<evidence type="ECO:0000313" key="3">
    <source>
        <dbReference type="EMBL" id="KAF4754312.1"/>
    </source>
</evidence>
<evidence type="ECO:0000256" key="1">
    <source>
        <dbReference type="SAM" id="MobiDB-lite"/>
    </source>
</evidence>
<sequence length="147" mass="15895">MDPSNSNMAQAIGLILQNNPAILGNAVNEAVQEAMKRVCENGVSRTEEGPAAPSACPEAQATRNHRGPGANYELATSQVFSSIVDAEAHLAKYAGLEPGLKMVLNNSYQRKRIIYDGSRIWRQRKHPIHAKSGVVSKPKLSEAACEE</sequence>
<comment type="caution">
    <text evidence="3">The sequence shown here is derived from an EMBL/GenBank/DDBJ whole genome shotgun (WGS) entry which is preliminary data.</text>
</comment>
<dbReference type="EMBL" id="JABANM010001427">
    <property type="protein sequence ID" value="KAF4754312.1"/>
    <property type="molecule type" value="Genomic_DNA"/>
</dbReference>
<name>A0A7J6UAV3_PEROL</name>
<dbReference type="EMBL" id="JABANO010029992">
    <property type="protein sequence ID" value="KAF4712632.1"/>
    <property type="molecule type" value="Genomic_DNA"/>
</dbReference>
<dbReference type="Proteomes" id="UP000574390">
    <property type="component" value="Unassembled WGS sequence"/>
</dbReference>
<evidence type="ECO:0000313" key="2">
    <source>
        <dbReference type="EMBL" id="KAF4712632.1"/>
    </source>
</evidence>
<dbReference type="Proteomes" id="UP000553632">
    <property type="component" value="Unassembled WGS sequence"/>
</dbReference>
<organism evidence="3 5">
    <name type="scientific">Perkinsus olseni</name>
    <name type="common">Perkinsus atlanticus</name>
    <dbReference type="NCBI Taxonomy" id="32597"/>
    <lineage>
        <taxon>Eukaryota</taxon>
        <taxon>Sar</taxon>
        <taxon>Alveolata</taxon>
        <taxon>Perkinsozoa</taxon>
        <taxon>Perkinsea</taxon>
        <taxon>Perkinsida</taxon>
        <taxon>Perkinsidae</taxon>
        <taxon>Perkinsus</taxon>
    </lineage>
</organism>
<evidence type="ECO:0000313" key="5">
    <source>
        <dbReference type="Proteomes" id="UP000574390"/>
    </source>
</evidence>
<evidence type="ECO:0000313" key="4">
    <source>
        <dbReference type="Proteomes" id="UP000553632"/>
    </source>
</evidence>
<feature type="region of interest" description="Disordered" evidence="1">
    <location>
        <begin position="45"/>
        <end position="69"/>
    </location>
</feature>
<protein>
    <submittedName>
        <fullName evidence="3">Uncharacterized protein</fullName>
    </submittedName>
</protein>
<reference evidence="4 5" key="1">
    <citation type="submission" date="2020-04" db="EMBL/GenBank/DDBJ databases">
        <title>Perkinsus olseni comparative genomics.</title>
        <authorList>
            <person name="Bogema D.R."/>
        </authorList>
    </citation>
    <scope>NUCLEOTIDE SEQUENCE [LARGE SCALE GENOMIC DNA]</scope>
    <source>
        <strain evidence="3">ATCC PRA-205</strain>
        <strain evidence="2 4">ATCC PRA-207</strain>
    </source>
</reference>
<proteinExistence type="predicted"/>